<evidence type="ECO:0000313" key="2">
    <source>
        <dbReference type="Proteomes" id="UP000263040"/>
    </source>
</evidence>
<dbReference type="RefSeq" id="WP_118885568.1">
    <property type="nucleotide sequence ID" value="NZ_CP032100.1"/>
</dbReference>
<dbReference type="EMBL" id="CP032100">
    <property type="protein sequence ID" value="AXX89008.1"/>
    <property type="molecule type" value="Genomic_DNA"/>
</dbReference>
<reference evidence="1 2" key="1">
    <citation type="submission" date="2018-08" db="EMBL/GenBank/DDBJ databases">
        <title>Complete genome of the Arcobacter suis type strain LMG 26152.</title>
        <authorList>
            <person name="Miller W.G."/>
            <person name="Yee E."/>
            <person name="Bono J.L."/>
        </authorList>
    </citation>
    <scope>NUCLEOTIDE SEQUENCE [LARGE SCALE GENOMIC DNA]</scope>
    <source>
        <strain evidence="1 2">CECT 7833</strain>
    </source>
</reference>
<sequence>MKELEKYFLIEEFEDGWGMDDEFICEEQLFDYCTEALFIPDEKIEELNMIGGELEIVLKDLELEDLAEDWYVNLQKSSKDN</sequence>
<dbReference type="KEGG" id="asui:ASUIS_0501"/>
<proteinExistence type="predicted"/>
<protein>
    <submittedName>
        <fullName evidence="1">Uncharacterized protein</fullName>
    </submittedName>
</protein>
<dbReference type="Proteomes" id="UP000263040">
    <property type="component" value="Chromosome"/>
</dbReference>
<keyword evidence="2" id="KW-1185">Reference proteome</keyword>
<organism evidence="1 2">
    <name type="scientific">Arcobacter suis CECT 7833</name>
    <dbReference type="NCBI Taxonomy" id="663365"/>
    <lineage>
        <taxon>Bacteria</taxon>
        <taxon>Pseudomonadati</taxon>
        <taxon>Campylobacterota</taxon>
        <taxon>Epsilonproteobacteria</taxon>
        <taxon>Campylobacterales</taxon>
        <taxon>Arcobacteraceae</taxon>
        <taxon>Arcobacter</taxon>
    </lineage>
</organism>
<name>A0AAD0WQ28_9BACT</name>
<evidence type="ECO:0000313" key="1">
    <source>
        <dbReference type="EMBL" id="AXX89008.1"/>
    </source>
</evidence>
<dbReference type="AlphaFoldDB" id="A0AAD0WQ28"/>
<gene>
    <name evidence="1" type="ORF">ASUIS_0501</name>
</gene>
<accession>A0AAD0WQ28</accession>